<dbReference type="Proteomes" id="UP001215598">
    <property type="component" value="Unassembled WGS sequence"/>
</dbReference>
<accession>A0AAD7MSZ2</accession>
<gene>
    <name evidence="1" type="ORF">B0H16DRAFT_183380</name>
</gene>
<name>A0AAD7MSZ2_9AGAR</name>
<sequence length="199" mass="22612">MHGFRKSPTEMHAWRTSGTLAKHLRQDIAEELIAPVQEGSDVWYWFFRNVDVFRPPVPSVFPEASTARGRYTNLDEMPPRILDSMACMRDAVRLNIIPKNPNTLADYGFTRTDQRNHGMLLAVYTVLFMEKDLYPSDILLLCDAGILKNIIVTKMHSPLPQVTPPRVLKWFDNHSDIFDDDKPVSLWVVRSAGSGASGI</sequence>
<evidence type="ECO:0000313" key="2">
    <source>
        <dbReference type="Proteomes" id="UP001215598"/>
    </source>
</evidence>
<keyword evidence="2" id="KW-1185">Reference proteome</keyword>
<evidence type="ECO:0000313" key="1">
    <source>
        <dbReference type="EMBL" id="KAJ7731849.1"/>
    </source>
</evidence>
<protein>
    <submittedName>
        <fullName evidence="1">Uncharacterized protein</fullName>
    </submittedName>
</protein>
<dbReference type="EMBL" id="JARKIB010000149">
    <property type="protein sequence ID" value="KAJ7731849.1"/>
    <property type="molecule type" value="Genomic_DNA"/>
</dbReference>
<reference evidence="1" key="1">
    <citation type="submission" date="2023-03" db="EMBL/GenBank/DDBJ databases">
        <title>Massive genome expansion in bonnet fungi (Mycena s.s.) driven by repeated elements and novel gene families across ecological guilds.</title>
        <authorList>
            <consortium name="Lawrence Berkeley National Laboratory"/>
            <person name="Harder C.B."/>
            <person name="Miyauchi S."/>
            <person name="Viragh M."/>
            <person name="Kuo A."/>
            <person name="Thoen E."/>
            <person name="Andreopoulos B."/>
            <person name="Lu D."/>
            <person name="Skrede I."/>
            <person name="Drula E."/>
            <person name="Henrissat B."/>
            <person name="Morin E."/>
            <person name="Kohler A."/>
            <person name="Barry K."/>
            <person name="LaButti K."/>
            <person name="Morin E."/>
            <person name="Salamov A."/>
            <person name="Lipzen A."/>
            <person name="Mereny Z."/>
            <person name="Hegedus B."/>
            <person name="Baldrian P."/>
            <person name="Stursova M."/>
            <person name="Weitz H."/>
            <person name="Taylor A."/>
            <person name="Grigoriev I.V."/>
            <person name="Nagy L.G."/>
            <person name="Martin F."/>
            <person name="Kauserud H."/>
        </authorList>
    </citation>
    <scope>NUCLEOTIDE SEQUENCE</scope>
    <source>
        <strain evidence="1">CBHHK182m</strain>
    </source>
</reference>
<proteinExistence type="predicted"/>
<comment type="caution">
    <text evidence="1">The sequence shown here is derived from an EMBL/GenBank/DDBJ whole genome shotgun (WGS) entry which is preliminary data.</text>
</comment>
<organism evidence="1 2">
    <name type="scientific">Mycena metata</name>
    <dbReference type="NCBI Taxonomy" id="1033252"/>
    <lineage>
        <taxon>Eukaryota</taxon>
        <taxon>Fungi</taxon>
        <taxon>Dikarya</taxon>
        <taxon>Basidiomycota</taxon>
        <taxon>Agaricomycotina</taxon>
        <taxon>Agaricomycetes</taxon>
        <taxon>Agaricomycetidae</taxon>
        <taxon>Agaricales</taxon>
        <taxon>Marasmiineae</taxon>
        <taxon>Mycenaceae</taxon>
        <taxon>Mycena</taxon>
    </lineage>
</organism>
<dbReference type="AlphaFoldDB" id="A0AAD7MSZ2"/>